<reference evidence="8 9" key="1">
    <citation type="journal article" date="2015" name="Plant Cell">
        <title>Oil accumulation by the oleaginous diatom Fistulifera solaris as revealed by the genome and transcriptome.</title>
        <authorList>
            <person name="Tanaka T."/>
            <person name="Maeda Y."/>
            <person name="Veluchamy A."/>
            <person name="Tanaka M."/>
            <person name="Abida H."/>
            <person name="Marechal E."/>
            <person name="Bowler C."/>
            <person name="Muto M."/>
            <person name="Sunaga Y."/>
            <person name="Tanaka M."/>
            <person name="Yoshino T."/>
            <person name="Taniguchi T."/>
            <person name="Fukuda Y."/>
            <person name="Nemoto M."/>
            <person name="Matsumoto M."/>
            <person name="Wong P.S."/>
            <person name="Aburatani S."/>
            <person name="Fujibuchi W."/>
        </authorList>
    </citation>
    <scope>NUCLEOTIDE SEQUENCE [LARGE SCALE GENOMIC DNA]</scope>
    <source>
        <strain evidence="8 9">JPCC DA0580</strain>
    </source>
</reference>
<evidence type="ECO:0000256" key="3">
    <source>
        <dbReference type="ARBA" id="ARBA00022448"/>
    </source>
</evidence>
<evidence type="ECO:0000256" key="2">
    <source>
        <dbReference type="ARBA" id="ARBA00006279"/>
    </source>
</evidence>
<feature type="transmembrane region" description="Helical" evidence="7">
    <location>
        <begin position="144"/>
        <end position="170"/>
    </location>
</feature>
<feature type="transmembrane region" description="Helical" evidence="7">
    <location>
        <begin position="36"/>
        <end position="62"/>
    </location>
</feature>
<comment type="function">
    <text evidence="7">May be involved in iron transport and iron homeostasis.</text>
</comment>
<evidence type="ECO:0000256" key="1">
    <source>
        <dbReference type="ARBA" id="ARBA00004141"/>
    </source>
</evidence>
<accession>A0A1Z5JB04</accession>
<dbReference type="PANTHER" id="PTHR11660">
    <property type="entry name" value="SOLUTE CARRIER FAMILY 40 MEMBER"/>
    <property type="match status" value="1"/>
</dbReference>
<keyword evidence="5 7" id="KW-1133">Transmembrane helix</keyword>
<dbReference type="InterPro" id="IPR036259">
    <property type="entry name" value="MFS_trans_sf"/>
</dbReference>
<comment type="subcellular location">
    <subcellularLocation>
        <location evidence="1 7">Membrane</location>
        <topology evidence="1 7">Multi-pass membrane protein</topology>
    </subcellularLocation>
</comment>
<protein>
    <recommendedName>
        <fullName evidence="7">Solute carrier family 40 member</fullName>
    </recommendedName>
</protein>
<keyword evidence="7" id="KW-0406">Ion transport</keyword>
<dbReference type="OrthoDB" id="648861at2759"/>
<feature type="transmembrane region" description="Helical" evidence="7">
    <location>
        <begin position="313"/>
        <end position="338"/>
    </location>
</feature>
<feature type="transmembrane region" description="Helical" evidence="7">
    <location>
        <begin position="382"/>
        <end position="399"/>
    </location>
</feature>
<comment type="caution">
    <text evidence="8">The sequence shown here is derived from an EMBL/GenBank/DDBJ whole genome shotgun (WGS) entry which is preliminary data.</text>
</comment>
<dbReference type="SUPFAM" id="SSF103473">
    <property type="entry name" value="MFS general substrate transporter"/>
    <property type="match status" value="1"/>
</dbReference>
<dbReference type="InterPro" id="IPR009716">
    <property type="entry name" value="Ferroportin-1"/>
</dbReference>
<keyword evidence="9" id="KW-1185">Reference proteome</keyword>
<dbReference type="InParanoid" id="A0A1Z5JB04"/>
<dbReference type="Pfam" id="PF06963">
    <property type="entry name" value="FPN1"/>
    <property type="match status" value="1"/>
</dbReference>
<dbReference type="Proteomes" id="UP000198406">
    <property type="component" value="Unassembled WGS sequence"/>
</dbReference>
<organism evidence="8 9">
    <name type="scientific">Fistulifera solaris</name>
    <name type="common">Oleaginous diatom</name>
    <dbReference type="NCBI Taxonomy" id="1519565"/>
    <lineage>
        <taxon>Eukaryota</taxon>
        <taxon>Sar</taxon>
        <taxon>Stramenopiles</taxon>
        <taxon>Ochrophyta</taxon>
        <taxon>Bacillariophyta</taxon>
        <taxon>Bacillariophyceae</taxon>
        <taxon>Bacillariophycidae</taxon>
        <taxon>Naviculales</taxon>
        <taxon>Naviculaceae</taxon>
        <taxon>Fistulifera</taxon>
    </lineage>
</organism>
<dbReference type="PANTHER" id="PTHR11660:SF57">
    <property type="entry name" value="SOLUTE CARRIER FAMILY 40 MEMBER"/>
    <property type="match status" value="1"/>
</dbReference>
<feature type="transmembrane region" description="Helical" evidence="7">
    <location>
        <begin position="243"/>
        <end position="264"/>
    </location>
</feature>
<evidence type="ECO:0000256" key="6">
    <source>
        <dbReference type="ARBA" id="ARBA00023136"/>
    </source>
</evidence>
<dbReference type="AlphaFoldDB" id="A0A1Z5JB04"/>
<keyword evidence="4 7" id="KW-0812">Transmembrane</keyword>
<keyword evidence="3 7" id="KW-0813">Transport</keyword>
<evidence type="ECO:0000313" key="9">
    <source>
        <dbReference type="Proteomes" id="UP000198406"/>
    </source>
</evidence>
<feature type="transmembrane region" description="Helical" evidence="7">
    <location>
        <begin position="471"/>
        <end position="495"/>
    </location>
</feature>
<comment type="similarity">
    <text evidence="2 7">Belongs to the ferroportin (FP) (TC 2.A.100) family. SLC40A subfamily.</text>
</comment>
<evidence type="ECO:0000256" key="5">
    <source>
        <dbReference type="ARBA" id="ARBA00022989"/>
    </source>
</evidence>
<proteinExistence type="inferred from homology"/>
<gene>
    <name evidence="8" type="ORF">FisN_9Hh230</name>
</gene>
<sequence length="507" mass="55434">MALPITHQHTRSMNETSELITRNETDGEPLKKARRLLYVSHFFAQFSEAAWQFALILFLAAFTNYQSLFLISTYGVASGLTIFLLGAQAGRFVDGSNRLFAATFFIWTENLSVVLATILCYLLLHHSSTEEETAVPSSWEEGNFPVGALTPWSLSLLIGIHFWGSVASLLDAGFLVAIERDWVVILSQEVGPKGSPKTQKWLSETNVMMKQIDLSCRIVAPALAGLVLGAFDDSQQPTGGSDLASAALVVGAVNVAALLVEYSCTHRIYHLIPKLAERTHRAPVPFESELPNNKNCRRVGLPSALTIYLNQDVAWAGLGLALLYLNALTFGGLMTGYLAWRGMRLETVGIWRGISAAVGLCGTFVFHFSVNRTTLIHTGMWSILYQFCCISVSFSSLFVKDYLTSTSLLIGGVCCSRVGLWVFDISVTQLMQQYIPAGIRGQVGGTQQSLNAFFQLLSFALALLFPNPKEFHIYVSAGYCAAGIAVVFFAGGIYAKKDALLRADECT</sequence>
<evidence type="ECO:0000313" key="8">
    <source>
        <dbReference type="EMBL" id="GAX11139.1"/>
    </source>
</evidence>
<dbReference type="EMBL" id="BDSP01000036">
    <property type="protein sequence ID" value="GAX11139.1"/>
    <property type="molecule type" value="Genomic_DNA"/>
</dbReference>
<evidence type="ECO:0000256" key="4">
    <source>
        <dbReference type="ARBA" id="ARBA00022692"/>
    </source>
</evidence>
<feature type="transmembrane region" description="Helical" evidence="7">
    <location>
        <begin position="350"/>
        <end position="370"/>
    </location>
</feature>
<keyword evidence="6 7" id="KW-0472">Membrane</keyword>
<evidence type="ECO:0000256" key="7">
    <source>
        <dbReference type="RuleBase" id="RU365065"/>
    </source>
</evidence>
<name>A0A1Z5JB04_FISSO</name>
<dbReference type="GO" id="GO:0005381">
    <property type="term" value="F:iron ion transmembrane transporter activity"/>
    <property type="evidence" value="ECO:0007669"/>
    <property type="project" value="UniProtKB-UniRule"/>
</dbReference>
<dbReference type="GO" id="GO:0016020">
    <property type="term" value="C:membrane"/>
    <property type="evidence" value="ECO:0007669"/>
    <property type="project" value="UniProtKB-SubCell"/>
</dbReference>
<feature type="transmembrane region" description="Helical" evidence="7">
    <location>
        <begin position="99"/>
        <end position="124"/>
    </location>
</feature>
<feature type="transmembrane region" description="Helical" evidence="7">
    <location>
        <begin position="68"/>
        <end position="87"/>
    </location>
</feature>
<feature type="transmembrane region" description="Helical" evidence="7">
    <location>
        <begin position="214"/>
        <end position="231"/>
    </location>
</feature>